<evidence type="ECO:0000259" key="19">
    <source>
        <dbReference type="Pfam" id="PF00361"/>
    </source>
</evidence>
<dbReference type="PRINTS" id="PR01436">
    <property type="entry name" value="NADHDHGNASE2"/>
</dbReference>
<sequence>MLFITILTSMSTTSYFLMWICLEMNMMMFLPIMSSESGLALENAMKYFLLQSWASIIYLTGLTFSFFFFNSNNLLLILSMMMKLGSAPFHGWFISIIKSSSLWILFLLSTIQKLIPLFILSNLNIENSLMMFFLLITSLFVVLMIPSVMNLTKMLGISSLTNLNWFIMSSQISAKIMIIYFSIYFILMLSIVFIYNNNGTNSLIQMNNMNNFDKMILIFILMSLGGLPPFLGFLSKVLVLKLAIYMFNYIFLLIMIYTSLMILYCYISRFFFLLTYSPKIKFDTKNFYSSKKKIIFLMTILFFNMLMMIYI</sequence>
<keyword evidence="11 18" id="KW-0249">Electron transport</keyword>
<gene>
    <name evidence="20" type="primary">ND2</name>
</gene>
<dbReference type="GO" id="GO:0008137">
    <property type="term" value="F:NADH dehydrogenase (ubiquinone) activity"/>
    <property type="evidence" value="ECO:0007669"/>
    <property type="project" value="UniProtKB-EC"/>
</dbReference>
<feature type="transmembrane region" description="Helical" evidence="18">
    <location>
        <begin position="172"/>
        <end position="195"/>
    </location>
</feature>
<feature type="transmembrane region" description="Helical" evidence="18">
    <location>
        <begin position="129"/>
        <end position="152"/>
    </location>
</feature>
<evidence type="ECO:0000256" key="12">
    <source>
        <dbReference type="ARBA" id="ARBA00022989"/>
    </source>
</evidence>
<comment type="subcellular location">
    <subcellularLocation>
        <location evidence="2 18">Mitochondrion inner membrane</location>
        <topology evidence="2 18">Multi-pass membrane protein</topology>
    </subcellularLocation>
</comment>
<evidence type="ECO:0000256" key="2">
    <source>
        <dbReference type="ARBA" id="ARBA00004448"/>
    </source>
</evidence>
<feature type="domain" description="NADH:quinone oxidoreductase/Mrp antiporter transmembrane" evidence="19">
    <location>
        <begin position="15"/>
        <end position="260"/>
    </location>
</feature>
<comment type="catalytic activity">
    <reaction evidence="17 18">
        <text>a ubiquinone + NADH + 5 H(+)(in) = a ubiquinol + NAD(+) + 4 H(+)(out)</text>
        <dbReference type="Rhea" id="RHEA:29091"/>
        <dbReference type="Rhea" id="RHEA-COMP:9565"/>
        <dbReference type="Rhea" id="RHEA-COMP:9566"/>
        <dbReference type="ChEBI" id="CHEBI:15378"/>
        <dbReference type="ChEBI" id="CHEBI:16389"/>
        <dbReference type="ChEBI" id="CHEBI:17976"/>
        <dbReference type="ChEBI" id="CHEBI:57540"/>
        <dbReference type="ChEBI" id="CHEBI:57945"/>
        <dbReference type="EC" id="7.1.1.2"/>
    </reaction>
</comment>
<organism evidence="20">
    <name type="scientific">Undinula vulgaris</name>
    <name type="common">Copepod</name>
    <dbReference type="NCBI Taxonomy" id="184747"/>
    <lineage>
        <taxon>Eukaryota</taxon>
        <taxon>Metazoa</taxon>
        <taxon>Ecdysozoa</taxon>
        <taxon>Arthropoda</taxon>
        <taxon>Crustacea</taxon>
        <taxon>Multicrustacea</taxon>
        <taxon>Hexanauplia</taxon>
        <taxon>Copepoda</taxon>
        <taxon>Calanoida</taxon>
        <taxon>Calanidae</taxon>
        <taxon>Undinula</taxon>
    </lineage>
</organism>
<dbReference type="AlphaFoldDB" id="A0A6B9D692"/>
<feature type="transmembrane region" description="Helical" evidence="18">
    <location>
        <begin position="47"/>
        <end position="69"/>
    </location>
</feature>
<feature type="transmembrane region" description="Helical" evidence="18">
    <location>
        <begin position="294"/>
        <end position="310"/>
    </location>
</feature>
<evidence type="ECO:0000256" key="16">
    <source>
        <dbReference type="ARBA" id="ARBA00023136"/>
    </source>
</evidence>
<accession>A0A6B9D692</accession>
<evidence type="ECO:0000256" key="14">
    <source>
        <dbReference type="ARBA" id="ARBA00023075"/>
    </source>
</evidence>
<evidence type="ECO:0000256" key="15">
    <source>
        <dbReference type="ARBA" id="ARBA00023128"/>
    </source>
</evidence>
<name>A0A6B9D692_UNDVU</name>
<reference evidence="20" key="1">
    <citation type="journal article" date="2019" name="Mitochondrial DNA Part B Resour">
        <title>The complete mitochondrial genome of Undinula vulgaris (Dana, 1849) (Crustacea: Calanoida: Calanidae).</title>
        <authorList>
            <person name="Back J."/>
            <person name="Kim H."/>
            <person name="Lee S.-H."/>
            <person name="Lee S.-H."/>
            <person name="Shin M.-H."/>
            <person name="Lim B.-J."/>
        </authorList>
    </citation>
    <scope>NUCLEOTIDE SEQUENCE</scope>
</reference>
<keyword evidence="12 18" id="KW-1133">Transmembrane helix</keyword>
<feature type="transmembrane region" description="Helical" evidence="18">
    <location>
        <begin position="216"/>
        <end position="234"/>
    </location>
</feature>
<evidence type="ECO:0000256" key="3">
    <source>
        <dbReference type="ARBA" id="ARBA00007012"/>
    </source>
</evidence>
<evidence type="ECO:0000256" key="1">
    <source>
        <dbReference type="ARBA" id="ARBA00003257"/>
    </source>
</evidence>
<dbReference type="PANTHER" id="PTHR46552:SF1">
    <property type="entry name" value="NADH-UBIQUINONE OXIDOREDUCTASE CHAIN 2"/>
    <property type="match status" value="1"/>
</dbReference>
<evidence type="ECO:0000256" key="7">
    <source>
        <dbReference type="ARBA" id="ARBA00022660"/>
    </source>
</evidence>
<feature type="transmembrane region" description="Helical" evidence="18">
    <location>
        <begin position="16"/>
        <end position="35"/>
    </location>
</feature>
<comment type="function">
    <text evidence="18">Core subunit of the mitochondrial membrane respiratory chain NADH dehydrogenase (Complex I) which catalyzes electron transfer from NADH through the respiratory chain, using ubiquinone as an electron acceptor. Essential for the catalytic activity and assembly of complex I.</text>
</comment>
<evidence type="ECO:0000256" key="5">
    <source>
        <dbReference type="ARBA" id="ARBA00021008"/>
    </source>
</evidence>
<keyword evidence="6" id="KW-0813">Transport</keyword>
<keyword evidence="14 18" id="KW-0830">Ubiquinone</keyword>
<keyword evidence="16 18" id="KW-0472">Membrane</keyword>
<dbReference type="PANTHER" id="PTHR46552">
    <property type="entry name" value="NADH-UBIQUINONE OXIDOREDUCTASE CHAIN 2"/>
    <property type="match status" value="1"/>
</dbReference>
<keyword evidence="7 18" id="KW-0679">Respiratory chain</keyword>
<keyword evidence="10 18" id="KW-1278">Translocase</keyword>
<protein>
    <recommendedName>
        <fullName evidence="5 18">NADH-ubiquinone oxidoreductase chain 2</fullName>
        <ecNumber evidence="4 18">7.1.1.2</ecNumber>
    </recommendedName>
</protein>
<evidence type="ECO:0000313" key="20">
    <source>
        <dbReference type="EMBL" id="QGX04667.1"/>
    </source>
</evidence>
<evidence type="ECO:0000256" key="11">
    <source>
        <dbReference type="ARBA" id="ARBA00022982"/>
    </source>
</evidence>
<dbReference type="EMBL" id="MN603005">
    <property type="protein sequence ID" value="QGX04667.1"/>
    <property type="molecule type" value="Genomic_DNA"/>
</dbReference>
<keyword evidence="8 18" id="KW-0812">Transmembrane</keyword>
<dbReference type="EC" id="7.1.1.2" evidence="4 18"/>
<dbReference type="InterPro" id="IPR001750">
    <property type="entry name" value="ND/Mrp_TM"/>
</dbReference>
<dbReference type="GO" id="GO:0006120">
    <property type="term" value="P:mitochondrial electron transport, NADH to ubiquinone"/>
    <property type="evidence" value="ECO:0007669"/>
    <property type="project" value="InterPro"/>
</dbReference>
<comment type="function">
    <text evidence="1">Core subunit of the mitochondrial membrane respiratory chain NADH dehydrogenase (Complex I) that is believed to belong to the minimal assembly required for catalysis. Complex I functions in the transfer of electrons from NADH to the respiratory chain. The immediate electron acceptor for the enzyme is believed to be ubiquinone.</text>
</comment>
<dbReference type="Pfam" id="PF00361">
    <property type="entry name" value="Proton_antipo_M"/>
    <property type="match status" value="1"/>
</dbReference>
<dbReference type="GO" id="GO:0005743">
    <property type="term" value="C:mitochondrial inner membrane"/>
    <property type="evidence" value="ECO:0007669"/>
    <property type="project" value="UniProtKB-SubCell"/>
</dbReference>
<geneLocation type="mitochondrion" evidence="20"/>
<dbReference type="InterPro" id="IPR050175">
    <property type="entry name" value="Complex_I_Subunit_2"/>
</dbReference>
<evidence type="ECO:0000256" key="6">
    <source>
        <dbReference type="ARBA" id="ARBA00022448"/>
    </source>
</evidence>
<evidence type="ECO:0000256" key="17">
    <source>
        <dbReference type="ARBA" id="ARBA00049551"/>
    </source>
</evidence>
<proteinExistence type="inferred from homology"/>
<evidence type="ECO:0000256" key="9">
    <source>
        <dbReference type="ARBA" id="ARBA00022792"/>
    </source>
</evidence>
<evidence type="ECO:0000256" key="8">
    <source>
        <dbReference type="ARBA" id="ARBA00022692"/>
    </source>
</evidence>
<keyword evidence="15 18" id="KW-0496">Mitochondrion</keyword>
<keyword evidence="13 18" id="KW-0520">NAD</keyword>
<feature type="transmembrane region" description="Helical" evidence="18">
    <location>
        <begin position="246"/>
        <end position="274"/>
    </location>
</feature>
<dbReference type="InterPro" id="IPR003917">
    <property type="entry name" value="NADH_UbQ_OxRdtase_chain2"/>
</dbReference>
<evidence type="ECO:0000256" key="4">
    <source>
        <dbReference type="ARBA" id="ARBA00012944"/>
    </source>
</evidence>
<keyword evidence="9 18" id="KW-0999">Mitochondrion inner membrane</keyword>
<evidence type="ECO:0000256" key="13">
    <source>
        <dbReference type="ARBA" id="ARBA00023027"/>
    </source>
</evidence>
<evidence type="ECO:0000256" key="10">
    <source>
        <dbReference type="ARBA" id="ARBA00022967"/>
    </source>
</evidence>
<evidence type="ECO:0000256" key="18">
    <source>
        <dbReference type="RuleBase" id="RU003403"/>
    </source>
</evidence>
<comment type="similarity">
    <text evidence="3 18">Belongs to the complex I subunit 2 family.</text>
</comment>